<evidence type="ECO:0000313" key="2">
    <source>
        <dbReference type="Proteomes" id="UP000324222"/>
    </source>
</evidence>
<dbReference type="Proteomes" id="UP000324222">
    <property type="component" value="Unassembled WGS sequence"/>
</dbReference>
<accession>A0A5B7ITN8</accession>
<name>A0A5B7ITN8_PORTR</name>
<keyword evidence="2" id="KW-1185">Reference proteome</keyword>
<gene>
    <name evidence="1" type="ORF">E2C01_079557</name>
</gene>
<evidence type="ECO:0000313" key="1">
    <source>
        <dbReference type="EMBL" id="MPC84807.1"/>
    </source>
</evidence>
<dbReference type="AlphaFoldDB" id="A0A5B7ITN8"/>
<protein>
    <submittedName>
        <fullName evidence="1">Uncharacterized protein</fullName>
    </submittedName>
</protein>
<dbReference type="EMBL" id="VSRR010066474">
    <property type="protein sequence ID" value="MPC84807.1"/>
    <property type="molecule type" value="Genomic_DNA"/>
</dbReference>
<comment type="caution">
    <text evidence="1">The sequence shown here is derived from an EMBL/GenBank/DDBJ whole genome shotgun (WGS) entry which is preliminary data.</text>
</comment>
<sequence>MFQRSTKVKKIWKVGFVTIAFSRKQEEEEEPFSILLSTLPSRPPLYILFCTFQSSFPHSKPLPPPHTRHPLLLLAPHLIIKGERVLWAAVPPHTVTPCLSSIPVSFCVRNGWWGTRRHARL</sequence>
<reference evidence="1 2" key="1">
    <citation type="submission" date="2019-05" db="EMBL/GenBank/DDBJ databases">
        <title>Another draft genome of Portunus trituberculatus and its Hox gene families provides insights of decapod evolution.</title>
        <authorList>
            <person name="Jeong J.-H."/>
            <person name="Song I."/>
            <person name="Kim S."/>
            <person name="Choi T."/>
            <person name="Kim D."/>
            <person name="Ryu S."/>
            <person name="Kim W."/>
        </authorList>
    </citation>
    <scope>NUCLEOTIDE SEQUENCE [LARGE SCALE GENOMIC DNA]</scope>
    <source>
        <tissue evidence="1">Muscle</tissue>
    </source>
</reference>
<proteinExistence type="predicted"/>
<organism evidence="1 2">
    <name type="scientific">Portunus trituberculatus</name>
    <name type="common">Swimming crab</name>
    <name type="synonym">Neptunus trituberculatus</name>
    <dbReference type="NCBI Taxonomy" id="210409"/>
    <lineage>
        <taxon>Eukaryota</taxon>
        <taxon>Metazoa</taxon>
        <taxon>Ecdysozoa</taxon>
        <taxon>Arthropoda</taxon>
        <taxon>Crustacea</taxon>
        <taxon>Multicrustacea</taxon>
        <taxon>Malacostraca</taxon>
        <taxon>Eumalacostraca</taxon>
        <taxon>Eucarida</taxon>
        <taxon>Decapoda</taxon>
        <taxon>Pleocyemata</taxon>
        <taxon>Brachyura</taxon>
        <taxon>Eubrachyura</taxon>
        <taxon>Portunoidea</taxon>
        <taxon>Portunidae</taxon>
        <taxon>Portuninae</taxon>
        <taxon>Portunus</taxon>
    </lineage>
</organism>